<feature type="transmembrane region" description="Helical" evidence="8">
    <location>
        <begin position="241"/>
        <end position="263"/>
    </location>
</feature>
<evidence type="ECO:0000256" key="5">
    <source>
        <dbReference type="ARBA" id="ARBA00022692"/>
    </source>
</evidence>
<keyword evidence="7 8" id="KW-0472">Membrane</keyword>
<evidence type="ECO:0000313" key="10">
    <source>
        <dbReference type="Proteomes" id="UP000198922"/>
    </source>
</evidence>
<dbReference type="PANTHER" id="PTHR30047:SF7">
    <property type="entry name" value="HIGH-AFFINITY CHOLINE TRANSPORT PROTEIN"/>
    <property type="match status" value="1"/>
</dbReference>
<dbReference type="GO" id="GO:0005886">
    <property type="term" value="C:plasma membrane"/>
    <property type="evidence" value="ECO:0007669"/>
    <property type="project" value="UniProtKB-SubCell"/>
</dbReference>
<dbReference type="PANTHER" id="PTHR30047">
    <property type="entry name" value="HIGH-AFFINITY CHOLINE TRANSPORT PROTEIN-RELATED"/>
    <property type="match status" value="1"/>
</dbReference>
<evidence type="ECO:0000256" key="2">
    <source>
        <dbReference type="ARBA" id="ARBA00005658"/>
    </source>
</evidence>
<feature type="transmembrane region" description="Helical" evidence="8">
    <location>
        <begin position="96"/>
        <end position="119"/>
    </location>
</feature>
<dbReference type="STRING" id="521013.SAMN04488567_3762"/>
<feature type="transmembrane region" description="Helical" evidence="8">
    <location>
        <begin position="362"/>
        <end position="388"/>
    </location>
</feature>
<feature type="transmembrane region" description="Helical" evidence="8">
    <location>
        <begin position="420"/>
        <end position="449"/>
    </location>
</feature>
<keyword evidence="5 8" id="KW-0812">Transmembrane</keyword>
<sequence length="519" mass="55114">MTDQTQSPAAAATPGPGHINKPLFAITGGFIAVFCLIALLDLELLSSIVDASFAFSARYFGLYWQVLLLATFLIGLVLIVLPGGRAIMGGLARPEFSVFQWGAMIMCTLLAGGGVFWAAGEPMAHFLSSPPLFGAEAGTAEAVAPALAQSFMHWGFLAWAILGALSTVMLMHYHYDKGLPLAPRTLLYPLFGDRAIRGPIGLVADASCIIAVVAGTVGPIGFLGLQVSYGLNALFGIADGFFTQATVIAGLVTLYTLSAISGLTRGIQLLSKINVILAGALLLFMLVFGPTVFIFQSYFAGFADYIGNFFGMALHRGEAGLFGEPGWLGWWTVFFWGWFMGYGPLMAMFIARISRGRSIRSIVIMLSLVAPVITTFWFTIIGGSGIAFELAETGSVSTAFEGFNLPAALLAITQQLPMGFIVSLLFLVLTTIFVATTGDSMTYVISVAMSDEDRSSMPVRVFWGIGMGLMAIILISLGAGGVGKLQSFIVVTAVPVSLVLLPSLWDALRITVAKGRERG</sequence>
<reference evidence="10" key="1">
    <citation type="submission" date="2016-10" db="EMBL/GenBank/DDBJ databases">
        <authorList>
            <person name="Varghese N."/>
            <person name="Submissions S."/>
        </authorList>
    </citation>
    <scope>NUCLEOTIDE SEQUENCE [LARGE SCALE GENOMIC DNA]</scope>
    <source>
        <strain evidence="10">DSM 21424</strain>
    </source>
</reference>
<feature type="transmembrane region" description="Helical" evidence="8">
    <location>
        <begin position="328"/>
        <end position="350"/>
    </location>
</feature>
<feature type="transmembrane region" description="Helical" evidence="8">
    <location>
        <begin position="275"/>
        <end position="299"/>
    </location>
</feature>
<evidence type="ECO:0000256" key="7">
    <source>
        <dbReference type="ARBA" id="ARBA00023136"/>
    </source>
</evidence>
<evidence type="ECO:0000256" key="6">
    <source>
        <dbReference type="ARBA" id="ARBA00022989"/>
    </source>
</evidence>
<evidence type="ECO:0000313" key="9">
    <source>
        <dbReference type="EMBL" id="SDF25458.1"/>
    </source>
</evidence>
<dbReference type="EMBL" id="FNAT01000009">
    <property type="protein sequence ID" value="SDF25458.1"/>
    <property type="molecule type" value="Genomic_DNA"/>
</dbReference>
<keyword evidence="4" id="KW-1003">Cell membrane</keyword>
<accession>A0A1G7JKI1</accession>
<feature type="transmembrane region" description="Helical" evidence="8">
    <location>
        <begin position="196"/>
        <end position="221"/>
    </location>
</feature>
<feature type="transmembrane region" description="Helical" evidence="8">
    <location>
        <begin position="23"/>
        <end position="42"/>
    </location>
</feature>
<dbReference type="Proteomes" id="UP000198922">
    <property type="component" value="Unassembled WGS sequence"/>
</dbReference>
<feature type="transmembrane region" description="Helical" evidence="8">
    <location>
        <begin position="488"/>
        <end position="508"/>
    </location>
</feature>
<dbReference type="Pfam" id="PF02028">
    <property type="entry name" value="BCCT"/>
    <property type="match status" value="1"/>
</dbReference>
<feature type="transmembrane region" description="Helical" evidence="8">
    <location>
        <begin position="62"/>
        <end position="84"/>
    </location>
</feature>
<proteinExistence type="inferred from homology"/>
<evidence type="ECO:0000256" key="3">
    <source>
        <dbReference type="ARBA" id="ARBA00022448"/>
    </source>
</evidence>
<name>A0A1G7JKI1_9RHOB</name>
<comment type="subcellular location">
    <subcellularLocation>
        <location evidence="1">Cell membrane</location>
        <topology evidence="1">Multi-pass membrane protein</topology>
    </subcellularLocation>
</comment>
<keyword evidence="10" id="KW-1185">Reference proteome</keyword>
<organism evidence="9 10">
    <name type="scientific">Limimaricola pyoseonensis</name>
    <dbReference type="NCBI Taxonomy" id="521013"/>
    <lineage>
        <taxon>Bacteria</taxon>
        <taxon>Pseudomonadati</taxon>
        <taxon>Pseudomonadota</taxon>
        <taxon>Alphaproteobacteria</taxon>
        <taxon>Rhodobacterales</taxon>
        <taxon>Paracoccaceae</taxon>
        <taxon>Limimaricola</taxon>
    </lineage>
</organism>
<feature type="transmembrane region" description="Helical" evidence="8">
    <location>
        <begin position="156"/>
        <end position="175"/>
    </location>
</feature>
<comment type="similarity">
    <text evidence="2">Belongs to the BCCT transporter (TC 2.A.15) family.</text>
</comment>
<dbReference type="OrthoDB" id="9775735at2"/>
<protein>
    <submittedName>
        <fullName evidence="9">Choline-glycine betaine transporter</fullName>
    </submittedName>
</protein>
<dbReference type="GO" id="GO:0022857">
    <property type="term" value="F:transmembrane transporter activity"/>
    <property type="evidence" value="ECO:0007669"/>
    <property type="project" value="InterPro"/>
</dbReference>
<evidence type="ECO:0000256" key="1">
    <source>
        <dbReference type="ARBA" id="ARBA00004651"/>
    </source>
</evidence>
<keyword evidence="3" id="KW-0813">Transport</keyword>
<evidence type="ECO:0000256" key="4">
    <source>
        <dbReference type="ARBA" id="ARBA00022475"/>
    </source>
</evidence>
<keyword evidence="6 8" id="KW-1133">Transmembrane helix</keyword>
<feature type="transmembrane region" description="Helical" evidence="8">
    <location>
        <begin position="461"/>
        <end position="482"/>
    </location>
</feature>
<dbReference type="RefSeq" id="WP_090114550.1">
    <property type="nucleotide sequence ID" value="NZ_FNAT01000009.1"/>
</dbReference>
<dbReference type="AlphaFoldDB" id="A0A1G7JKI1"/>
<gene>
    <name evidence="9" type="ORF">SAMN04488567_3762</name>
</gene>
<evidence type="ECO:0000256" key="8">
    <source>
        <dbReference type="SAM" id="Phobius"/>
    </source>
</evidence>
<dbReference type="InterPro" id="IPR000060">
    <property type="entry name" value="BCCT_transptr"/>
</dbReference>